<dbReference type="Pfam" id="PF22042">
    <property type="entry name" value="EF-G_D2"/>
    <property type="match status" value="1"/>
</dbReference>
<dbReference type="GO" id="GO:0003924">
    <property type="term" value="F:GTPase activity"/>
    <property type="evidence" value="ECO:0007669"/>
    <property type="project" value="InterPro"/>
</dbReference>
<dbReference type="Proteomes" id="UP000050430">
    <property type="component" value="Unassembled WGS sequence"/>
</dbReference>
<dbReference type="SMART" id="SM00889">
    <property type="entry name" value="EFG_IV"/>
    <property type="match status" value="1"/>
</dbReference>
<proteinExistence type="predicted"/>
<protein>
    <submittedName>
        <fullName evidence="4">Elongation factor G</fullName>
    </submittedName>
</protein>
<dbReference type="InterPro" id="IPR047872">
    <property type="entry name" value="EFG_IV"/>
</dbReference>
<name>A0A0P6XJR0_9CHLR</name>
<dbReference type="GO" id="GO:0003746">
    <property type="term" value="F:translation elongation factor activity"/>
    <property type="evidence" value="ECO:0007669"/>
    <property type="project" value="UniProtKB-KW"/>
</dbReference>
<dbReference type="CDD" id="cd03713">
    <property type="entry name" value="EFG_mtEFG_C"/>
    <property type="match status" value="1"/>
</dbReference>
<keyword evidence="5" id="KW-1185">Reference proteome</keyword>
<dbReference type="InterPro" id="IPR027417">
    <property type="entry name" value="P-loop_NTPase"/>
</dbReference>
<keyword evidence="4" id="KW-0251">Elongation factor</keyword>
<dbReference type="NCBIfam" id="NF009891">
    <property type="entry name" value="PRK13351.1-1"/>
    <property type="match status" value="1"/>
</dbReference>
<accession>A0A0P6XJR0</accession>
<evidence type="ECO:0000256" key="2">
    <source>
        <dbReference type="ARBA" id="ARBA00023134"/>
    </source>
</evidence>
<dbReference type="AlphaFoldDB" id="A0A0P6XJR0"/>
<dbReference type="Gene3D" id="3.40.50.300">
    <property type="entry name" value="P-loop containing nucleotide triphosphate hydrolases"/>
    <property type="match status" value="1"/>
</dbReference>
<dbReference type="InterPro" id="IPR014721">
    <property type="entry name" value="Ribsml_uS5_D2-typ_fold_subgr"/>
</dbReference>
<dbReference type="SUPFAM" id="SSF50447">
    <property type="entry name" value="Translation proteins"/>
    <property type="match status" value="1"/>
</dbReference>
<dbReference type="Pfam" id="PF00009">
    <property type="entry name" value="GTP_EFTU"/>
    <property type="match status" value="1"/>
</dbReference>
<dbReference type="InterPro" id="IPR000795">
    <property type="entry name" value="T_Tr_GTP-bd_dom"/>
</dbReference>
<dbReference type="Pfam" id="PF14492">
    <property type="entry name" value="EFG_III"/>
    <property type="match status" value="1"/>
</dbReference>
<dbReference type="EMBL" id="LGCK01000010">
    <property type="protein sequence ID" value="KPL71563.1"/>
    <property type="molecule type" value="Genomic_DNA"/>
</dbReference>
<comment type="caution">
    <text evidence="4">The sequence shown here is derived from an EMBL/GenBank/DDBJ whole genome shotgun (WGS) entry which is preliminary data.</text>
</comment>
<dbReference type="InterPro" id="IPR009000">
    <property type="entry name" value="Transl_B-barrel_sf"/>
</dbReference>
<dbReference type="InterPro" id="IPR020568">
    <property type="entry name" value="Ribosomal_Su5_D2-typ_SF"/>
</dbReference>
<gene>
    <name evidence="4" type="ORF">ADM99_08715</name>
</gene>
<dbReference type="RefSeq" id="WP_062420136.1">
    <property type="nucleotide sequence ID" value="NZ_BBYA01000001.1"/>
</dbReference>
<dbReference type="PRINTS" id="PR00315">
    <property type="entry name" value="ELONGATNFCT"/>
</dbReference>
<dbReference type="InterPro" id="IPR005517">
    <property type="entry name" value="Transl_elong_EFG/EF2_IV"/>
</dbReference>
<dbReference type="STRING" id="229920.ADM99_08715"/>
<dbReference type="Pfam" id="PF03764">
    <property type="entry name" value="EFG_IV"/>
    <property type="match status" value="1"/>
</dbReference>
<keyword evidence="4" id="KW-0648">Protein biosynthesis</keyword>
<dbReference type="SUPFAM" id="SSF52540">
    <property type="entry name" value="P-loop containing nucleoside triphosphate hydrolases"/>
    <property type="match status" value="1"/>
</dbReference>
<evidence type="ECO:0000313" key="4">
    <source>
        <dbReference type="EMBL" id="KPL71563.1"/>
    </source>
</evidence>
<keyword evidence="1" id="KW-0547">Nucleotide-binding</keyword>
<feature type="domain" description="Tr-type G" evidence="3">
    <location>
        <begin position="7"/>
        <end position="276"/>
    </location>
</feature>
<dbReference type="Pfam" id="PF00679">
    <property type="entry name" value="EFG_C"/>
    <property type="match status" value="1"/>
</dbReference>
<dbReference type="Gene3D" id="2.40.30.10">
    <property type="entry name" value="Translation factors"/>
    <property type="match status" value="1"/>
</dbReference>
<dbReference type="SMART" id="SM00838">
    <property type="entry name" value="EFG_C"/>
    <property type="match status" value="1"/>
</dbReference>
<keyword evidence="2" id="KW-0342">GTP-binding</keyword>
<dbReference type="InterPro" id="IPR035649">
    <property type="entry name" value="EFG_V"/>
</dbReference>
<dbReference type="FunFam" id="3.30.70.240:FF:000001">
    <property type="entry name" value="Elongation factor G"/>
    <property type="match status" value="1"/>
</dbReference>
<dbReference type="InterPro" id="IPR053905">
    <property type="entry name" value="EF-G-like_DII"/>
</dbReference>
<sequence>MKEYTTESIRNIALVSHSGAGKTMFAEACLHFTGATTRIGKIDDGTTVSDFEDEEIRRKISLSTSVIPVEYKDHKINLLDTPGYTDFIGEVISALRVADGAVVLIDSVAGLEVGTEIAWHHCDTMKLPRFVVINKMERDNANFRKALSSIQEFSSTRVIPVQLPWGEKAEFQGVIDLITMKAYKGDGKTVVDIPADLKAEAEEARTVLVEAAAEGEDALLEKYLESGELTTEEVQRGLCSMVRSCGFIPAFTGSLGIETGMAPLLDAIVSYMPSPADIPAVIAQNKDKEEELKASDTGPLAAYVWKTTADPFVGKQTFFRLYSGTIASDSHVWNQNKGVEERFGTVSIARGKETIPVKLFHCGDIGVVPKLSETSTGNTLSDKAHPLTLPLPVYPKALYQVAVFPKTQADSTKISPTLTRLCEEDLTLSWHNDATTLQTILTGMGDQHIDVAIRRAAQKFQVNLIISEPKVPYKEACNKKAEATYRHKKQTGGSGQFGEVALRIEPCPDKDFDFTWDVFGGAVSQSYSSSIQKGILSVMKEGVLAGYPISGVRVSVFDGKEHPVDSKPIAFEIAGREAFKQAFKDANPVLQEPIMNVKITVPEGNMGDVLGDLNTRRARVQGMETEAGHSTVTAHVPLVEMLRYTTQLRSMTGGRGVFDMELDHYEVVPAHITAEIVTARQKELAAKKEE</sequence>
<evidence type="ECO:0000313" key="5">
    <source>
        <dbReference type="Proteomes" id="UP000050430"/>
    </source>
</evidence>
<dbReference type="NCBIfam" id="TIGR00231">
    <property type="entry name" value="small_GTP"/>
    <property type="match status" value="1"/>
</dbReference>
<dbReference type="InterPro" id="IPR000640">
    <property type="entry name" value="EFG_V-like"/>
</dbReference>
<dbReference type="Gene3D" id="3.30.230.10">
    <property type="match status" value="1"/>
</dbReference>
<dbReference type="NCBIfam" id="NF009381">
    <property type="entry name" value="PRK12740.1-5"/>
    <property type="match status" value="1"/>
</dbReference>
<dbReference type="Gene3D" id="3.30.70.870">
    <property type="entry name" value="Elongation Factor G (Translational Gtpase), domain 3"/>
    <property type="match status" value="1"/>
</dbReference>
<evidence type="ECO:0000259" key="3">
    <source>
        <dbReference type="PROSITE" id="PS51722"/>
    </source>
</evidence>
<dbReference type="OrthoDB" id="9804431at2"/>
<organism evidence="4 5">
    <name type="scientific">Leptolinea tardivitalis</name>
    <dbReference type="NCBI Taxonomy" id="229920"/>
    <lineage>
        <taxon>Bacteria</taxon>
        <taxon>Bacillati</taxon>
        <taxon>Chloroflexota</taxon>
        <taxon>Anaerolineae</taxon>
        <taxon>Anaerolineales</taxon>
        <taxon>Anaerolineaceae</taxon>
        <taxon>Leptolinea</taxon>
    </lineage>
</organism>
<evidence type="ECO:0000256" key="1">
    <source>
        <dbReference type="ARBA" id="ARBA00022741"/>
    </source>
</evidence>
<dbReference type="CDD" id="cd04170">
    <property type="entry name" value="EF-G_bact"/>
    <property type="match status" value="1"/>
</dbReference>
<dbReference type="GO" id="GO:0032790">
    <property type="term" value="P:ribosome disassembly"/>
    <property type="evidence" value="ECO:0007669"/>
    <property type="project" value="TreeGrafter"/>
</dbReference>
<dbReference type="PANTHER" id="PTHR43261">
    <property type="entry name" value="TRANSLATION ELONGATION FACTOR G-RELATED"/>
    <property type="match status" value="1"/>
</dbReference>
<reference evidence="4 5" key="1">
    <citation type="submission" date="2015-07" db="EMBL/GenBank/DDBJ databases">
        <title>Genome sequence of Leptolinea tardivitalis DSM 16556.</title>
        <authorList>
            <person name="Hemp J."/>
            <person name="Ward L.M."/>
            <person name="Pace L.A."/>
            <person name="Fischer W.W."/>
        </authorList>
    </citation>
    <scope>NUCLEOTIDE SEQUENCE [LARGE SCALE GENOMIC DNA]</scope>
    <source>
        <strain evidence="4 5">YMTK-2</strain>
    </source>
</reference>
<dbReference type="InterPro" id="IPR005225">
    <property type="entry name" value="Small_GTP-bd"/>
</dbReference>
<dbReference type="PATRIC" id="fig|229920.5.peg.1645"/>
<dbReference type="SUPFAM" id="SSF54211">
    <property type="entry name" value="Ribosomal protein S5 domain 2-like"/>
    <property type="match status" value="1"/>
</dbReference>
<dbReference type="GO" id="GO:0005525">
    <property type="term" value="F:GTP binding"/>
    <property type="evidence" value="ECO:0007669"/>
    <property type="project" value="UniProtKB-KW"/>
</dbReference>
<dbReference type="CDD" id="cd01434">
    <property type="entry name" value="EFG_mtEFG1_IV"/>
    <property type="match status" value="1"/>
</dbReference>
<dbReference type="InterPro" id="IPR041095">
    <property type="entry name" value="EFG_II"/>
</dbReference>
<dbReference type="PANTHER" id="PTHR43261:SF6">
    <property type="entry name" value="ELONGATION FACTOR G-LIKE PROTEIN"/>
    <property type="match status" value="1"/>
</dbReference>
<dbReference type="InterPro" id="IPR035647">
    <property type="entry name" value="EFG_III/V"/>
</dbReference>
<dbReference type="Gene3D" id="3.30.70.240">
    <property type="match status" value="1"/>
</dbReference>
<dbReference type="SUPFAM" id="SSF54980">
    <property type="entry name" value="EF-G C-terminal domain-like"/>
    <property type="match status" value="2"/>
</dbReference>
<dbReference type="PROSITE" id="PS51722">
    <property type="entry name" value="G_TR_2"/>
    <property type="match status" value="1"/>
</dbReference>